<protein>
    <submittedName>
        <fullName evidence="2">Uncharacterized protein</fullName>
    </submittedName>
</protein>
<dbReference type="Proteomes" id="UP000813462">
    <property type="component" value="Unassembled WGS sequence"/>
</dbReference>
<evidence type="ECO:0000256" key="1">
    <source>
        <dbReference type="SAM" id="MobiDB-lite"/>
    </source>
</evidence>
<organism evidence="2 3">
    <name type="scientific">Ziziphus jujuba var. spinosa</name>
    <dbReference type="NCBI Taxonomy" id="714518"/>
    <lineage>
        <taxon>Eukaryota</taxon>
        <taxon>Viridiplantae</taxon>
        <taxon>Streptophyta</taxon>
        <taxon>Embryophyta</taxon>
        <taxon>Tracheophyta</taxon>
        <taxon>Spermatophyta</taxon>
        <taxon>Magnoliopsida</taxon>
        <taxon>eudicotyledons</taxon>
        <taxon>Gunneridae</taxon>
        <taxon>Pentapetalae</taxon>
        <taxon>rosids</taxon>
        <taxon>fabids</taxon>
        <taxon>Rosales</taxon>
        <taxon>Rhamnaceae</taxon>
        <taxon>Paliureae</taxon>
        <taxon>Ziziphus</taxon>
    </lineage>
</organism>
<reference evidence="2" key="1">
    <citation type="journal article" date="2021" name="Front. Plant Sci.">
        <title>Chromosome-Scale Genome Assembly for Chinese Sour Jujube and Insights Into Its Genome Evolution and Domestication Signature.</title>
        <authorList>
            <person name="Shen L.-Y."/>
            <person name="Luo H."/>
            <person name="Wang X.-L."/>
            <person name="Wang X.-M."/>
            <person name="Qiu X.-J."/>
            <person name="Liu H."/>
            <person name="Zhou S.-S."/>
            <person name="Jia K.-H."/>
            <person name="Nie S."/>
            <person name="Bao Y.-T."/>
            <person name="Zhang R.-G."/>
            <person name="Yun Q.-Z."/>
            <person name="Chai Y.-H."/>
            <person name="Lu J.-Y."/>
            <person name="Li Y."/>
            <person name="Zhao S.-W."/>
            <person name="Mao J.-F."/>
            <person name="Jia S.-G."/>
            <person name="Mao Y.-M."/>
        </authorList>
    </citation>
    <scope>NUCLEOTIDE SEQUENCE</scope>
    <source>
        <strain evidence="2">AT0</strain>
        <tissue evidence="2">Leaf</tissue>
    </source>
</reference>
<sequence>MLVDLQRLHAQSFRSTEERGNPGFSPGEQSFTKLGPYPGTLQHTNHSEACPRKLKLQLPKTKHPPERSYGISHSTNPGPQPRSIDRTTPNLLRPPSINKTPIAPNPERISAQEAQERRTKGLCFYCDEKFTPGHRCQQHQLFMIEEPATTEEVMDILDPMTQENIPKISLQAMIGANCLQTF</sequence>
<name>A0A978V536_ZIZJJ</name>
<evidence type="ECO:0000313" key="3">
    <source>
        <dbReference type="Proteomes" id="UP000813462"/>
    </source>
</evidence>
<accession>A0A978V536</accession>
<dbReference type="EMBL" id="JAEACU010000007">
    <property type="protein sequence ID" value="KAH7522469.1"/>
    <property type="molecule type" value="Genomic_DNA"/>
</dbReference>
<proteinExistence type="predicted"/>
<feature type="region of interest" description="Disordered" evidence="1">
    <location>
        <begin position="10"/>
        <end position="114"/>
    </location>
</feature>
<gene>
    <name evidence="2" type="ORF">FEM48_Zijuj07G0142000</name>
</gene>
<comment type="caution">
    <text evidence="2">The sequence shown here is derived from an EMBL/GenBank/DDBJ whole genome shotgun (WGS) entry which is preliminary data.</text>
</comment>
<evidence type="ECO:0000313" key="2">
    <source>
        <dbReference type="EMBL" id="KAH7522469.1"/>
    </source>
</evidence>
<dbReference type="AlphaFoldDB" id="A0A978V536"/>